<evidence type="ECO:0000313" key="1">
    <source>
        <dbReference type="EMBL" id="KAB7738702.1"/>
    </source>
</evidence>
<name>A0A6N6VG95_9HYPH</name>
<keyword evidence="2" id="KW-1185">Reference proteome</keyword>
<gene>
    <name evidence="1" type="ORF">F2P47_15685</name>
</gene>
<protein>
    <submittedName>
        <fullName evidence="1">Uncharacterized protein</fullName>
    </submittedName>
</protein>
<evidence type="ECO:0000313" key="2">
    <source>
        <dbReference type="Proteomes" id="UP000468901"/>
    </source>
</evidence>
<proteinExistence type="predicted"/>
<accession>A0A6N6VG95</accession>
<dbReference type="RefSeq" id="WP_152217327.1">
    <property type="nucleotide sequence ID" value="NZ_JBAQYD010000296.1"/>
</dbReference>
<reference evidence="1 2" key="1">
    <citation type="submission" date="2019-09" db="EMBL/GenBank/DDBJ databases">
        <title>Parvibaculum sedimenti sp. nov., isolated from sediment.</title>
        <authorList>
            <person name="Wang Y."/>
        </authorList>
    </citation>
    <scope>NUCLEOTIDE SEQUENCE [LARGE SCALE GENOMIC DNA]</scope>
    <source>
        <strain evidence="1 2">HXT-9</strain>
    </source>
</reference>
<sequence length="241" mass="26857">MDERQIITASIDATRYRVKDILRQESEGAREQILEALGDCIREFPINGDGGRKSCLITGRARTGKTIISTALARSHGFALISLDQLRDIYLQVEDASLRDEMRQLILDELFSRFPEGVIVEGDDLIYVNRDLGNDSSNLSLDFCGSLASRHKIKCFVVGNADAGVDAKVTALRNYQQTGKCWTVKSPRWKDLPARAVELIEDSQRLRAMAPAHDITYIEMNVIDFDLSVKNAAEKIAPTPA</sequence>
<dbReference type="InterPro" id="IPR027417">
    <property type="entry name" value="P-loop_NTPase"/>
</dbReference>
<dbReference type="AlphaFoldDB" id="A0A6N6VG95"/>
<organism evidence="1 2">
    <name type="scientific">Parvibaculum sedimenti</name>
    <dbReference type="NCBI Taxonomy" id="2608632"/>
    <lineage>
        <taxon>Bacteria</taxon>
        <taxon>Pseudomonadati</taxon>
        <taxon>Pseudomonadota</taxon>
        <taxon>Alphaproteobacteria</taxon>
        <taxon>Hyphomicrobiales</taxon>
        <taxon>Parvibaculaceae</taxon>
        <taxon>Parvibaculum</taxon>
    </lineage>
</organism>
<dbReference type="SUPFAM" id="SSF52540">
    <property type="entry name" value="P-loop containing nucleoside triphosphate hydrolases"/>
    <property type="match status" value="1"/>
</dbReference>
<dbReference type="Proteomes" id="UP000468901">
    <property type="component" value="Unassembled WGS sequence"/>
</dbReference>
<comment type="caution">
    <text evidence="1">The sequence shown here is derived from an EMBL/GenBank/DDBJ whole genome shotgun (WGS) entry which is preliminary data.</text>
</comment>
<dbReference type="EMBL" id="WESC01000017">
    <property type="protein sequence ID" value="KAB7738702.1"/>
    <property type="molecule type" value="Genomic_DNA"/>
</dbReference>
<dbReference type="Gene3D" id="3.40.50.300">
    <property type="entry name" value="P-loop containing nucleotide triphosphate hydrolases"/>
    <property type="match status" value="1"/>
</dbReference>